<evidence type="ECO:0000256" key="3">
    <source>
        <dbReference type="ARBA" id="ARBA00006219"/>
    </source>
</evidence>
<evidence type="ECO:0000256" key="14">
    <source>
        <dbReference type="ARBA" id="ARBA00031378"/>
    </source>
</evidence>
<dbReference type="InterPro" id="IPR012810">
    <property type="entry name" value="TreS/a-amylase_N"/>
</dbReference>
<dbReference type="PANTHER" id="PTHR10357:SF219">
    <property type="entry name" value="MALTOSE ALPHA-D-GLUCOSYLTRANSFERASE"/>
    <property type="match status" value="1"/>
</dbReference>
<keyword evidence="17" id="KW-0326">Glycosidase</keyword>
<dbReference type="NCBIfam" id="TIGR02456">
    <property type="entry name" value="treS_nterm"/>
    <property type="match status" value="1"/>
</dbReference>
<name>A0A840RSV0_9BURK</name>
<comment type="catalytic activity">
    <reaction evidence="15">
        <text>D-maltose + ATP = alpha-maltose 1-phosphate + ADP + H(+)</text>
        <dbReference type="Rhea" id="RHEA:31915"/>
        <dbReference type="ChEBI" id="CHEBI:15378"/>
        <dbReference type="ChEBI" id="CHEBI:17306"/>
        <dbReference type="ChEBI" id="CHEBI:30616"/>
        <dbReference type="ChEBI" id="CHEBI:63576"/>
        <dbReference type="ChEBI" id="CHEBI:456216"/>
        <dbReference type="EC" id="2.7.1.175"/>
    </reaction>
</comment>
<dbReference type="InterPro" id="IPR011009">
    <property type="entry name" value="Kinase-like_dom_sf"/>
</dbReference>
<keyword evidence="9" id="KW-0547">Nucleotide-binding</keyword>
<dbReference type="InterPro" id="IPR012811">
    <property type="entry name" value="TreS_maltokin_C_dom"/>
</dbReference>
<dbReference type="Pfam" id="PF16657">
    <property type="entry name" value="Malt_amylase_C"/>
    <property type="match status" value="1"/>
</dbReference>
<gene>
    <name evidence="17" type="ORF">HNR39_001376</name>
</gene>
<dbReference type="EC" id="2.7.1.175" evidence="4"/>
<dbReference type="EC" id="5.4.99.16" evidence="5"/>
<comment type="catalytic activity">
    <reaction evidence="1">
        <text>D-maltose = alpha,alpha-trehalose</text>
        <dbReference type="Rhea" id="RHEA:15145"/>
        <dbReference type="ChEBI" id="CHEBI:16551"/>
        <dbReference type="ChEBI" id="CHEBI:17306"/>
        <dbReference type="EC" id="5.4.99.16"/>
    </reaction>
</comment>
<dbReference type="GO" id="GO:0016740">
    <property type="term" value="F:transferase activity"/>
    <property type="evidence" value="ECO:0007669"/>
    <property type="project" value="UniProtKB-KW"/>
</dbReference>
<feature type="domain" description="Glycosyl hydrolase family 13 catalytic" evidence="16">
    <location>
        <begin position="57"/>
        <end position="451"/>
    </location>
</feature>
<dbReference type="Gene3D" id="3.90.1200.10">
    <property type="match status" value="1"/>
</dbReference>
<keyword evidence="18" id="KW-1185">Reference proteome</keyword>
<evidence type="ECO:0000256" key="5">
    <source>
        <dbReference type="ARBA" id="ARBA00012619"/>
    </source>
</evidence>
<evidence type="ECO:0000313" key="18">
    <source>
        <dbReference type="Proteomes" id="UP000571084"/>
    </source>
</evidence>
<evidence type="ECO:0000256" key="6">
    <source>
        <dbReference type="ARBA" id="ARBA00013882"/>
    </source>
</evidence>
<dbReference type="FunFam" id="3.20.20.80:FF:000055">
    <property type="entry name" value="Trehalose synthase"/>
    <property type="match status" value="1"/>
</dbReference>
<dbReference type="SUPFAM" id="SSF51011">
    <property type="entry name" value="Glycosyl hydrolase domain"/>
    <property type="match status" value="1"/>
</dbReference>
<dbReference type="InterPro" id="IPR017853">
    <property type="entry name" value="GH"/>
</dbReference>
<evidence type="ECO:0000256" key="4">
    <source>
        <dbReference type="ARBA" id="ARBA00011962"/>
    </source>
</evidence>
<evidence type="ECO:0000259" key="16">
    <source>
        <dbReference type="SMART" id="SM00642"/>
    </source>
</evidence>
<dbReference type="InterPro" id="IPR013780">
    <property type="entry name" value="Glyco_hydro_b"/>
</dbReference>
<evidence type="ECO:0000256" key="2">
    <source>
        <dbReference type="ARBA" id="ARBA00005496"/>
    </source>
</evidence>
<keyword evidence="10" id="KW-0106">Calcium</keyword>
<dbReference type="RefSeq" id="WP_245182297.1">
    <property type="nucleotide sequence ID" value="NZ_JAAOZT010000006.1"/>
</dbReference>
<evidence type="ECO:0000256" key="1">
    <source>
        <dbReference type="ARBA" id="ARBA00001595"/>
    </source>
</evidence>
<accession>A0A840RSV0</accession>
<evidence type="ECO:0000256" key="12">
    <source>
        <dbReference type="ARBA" id="ARBA00023235"/>
    </source>
</evidence>
<dbReference type="GO" id="GO:0005975">
    <property type="term" value="P:carbohydrate metabolic process"/>
    <property type="evidence" value="ECO:0007669"/>
    <property type="project" value="InterPro"/>
</dbReference>
<dbReference type="InterPro" id="IPR040999">
    <property type="entry name" value="Mak_N_cap"/>
</dbReference>
<dbReference type="Pfam" id="PF18085">
    <property type="entry name" value="Mak_N_cap"/>
    <property type="match status" value="1"/>
</dbReference>
<keyword evidence="8" id="KW-0479">Metal-binding</keyword>
<dbReference type="InterPro" id="IPR006047">
    <property type="entry name" value="GH13_cat_dom"/>
</dbReference>
<dbReference type="SUPFAM" id="SSF51445">
    <property type="entry name" value="(Trans)glycosidases"/>
    <property type="match status" value="1"/>
</dbReference>
<dbReference type="GO" id="GO:0016798">
    <property type="term" value="F:hydrolase activity, acting on glycosyl bonds"/>
    <property type="evidence" value="ECO:0007669"/>
    <property type="project" value="UniProtKB-KW"/>
</dbReference>
<evidence type="ECO:0000256" key="11">
    <source>
        <dbReference type="ARBA" id="ARBA00022840"/>
    </source>
</evidence>
<evidence type="ECO:0000256" key="15">
    <source>
        <dbReference type="ARBA" id="ARBA00049067"/>
    </source>
</evidence>
<dbReference type="SUPFAM" id="SSF56112">
    <property type="entry name" value="Protein kinase-like (PK-like)"/>
    <property type="match status" value="1"/>
</dbReference>
<comment type="similarity">
    <text evidence="2">Belongs to the glycosyl hydrolase 13 family. TreS subfamily.</text>
</comment>
<dbReference type="Pfam" id="PF00128">
    <property type="entry name" value="Alpha-amylase"/>
    <property type="match status" value="2"/>
</dbReference>
<organism evidence="17 18">
    <name type="scientific">Glaciimonas immobilis</name>
    <dbReference type="NCBI Taxonomy" id="728004"/>
    <lineage>
        <taxon>Bacteria</taxon>
        <taxon>Pseudomonadati</taxon>
        <taxon>Pseudomonadota</taxon>
        <taxon>Betaproteobacteria</taxon>
        <taxon>Burkholderiales</taxon>
        <taxon>Oxalobacteraceae</taxon>
        <taxon>Glaciimonas</taxon>
    </lineage>
</organism>
<dbReference type="GO" id="GO:0047471">
    <property type="term" value="F:maltose alpha-D-glucosyltransferase activity"/>
    <property type="evidence" value="ECO:0007669"/>
    <property type="project" value="UniProtKB-EC"/>
</dbReference>
<dbReference type="GO" id="GO:0046872">
    <property type="term" value="F:metal ion binding"/>
    <property type="evidence" value="ECO:0007669"/>
    <property type="project" value="UniProtKB-KW"/>
</dbReference>
<dbReference type="CDD" id="cd11334">
    <property type="entry name" value="AmyAc_TreS"/>
    <property type="match status" value="1"/>
</dbReference>
<evidence type="ECO:0000256" key="9">
    <source>
        <dbReference type="ARBA" id="ARBA00022741"/>
    </source>
</evidence>
<keyword evidence="7 17" id="KW-0808">Transferase</keyword>
<dbReference type="PANTHER" id="PTHR10357">
    <property type="entry name" value="ALPHA-AMYLASE FAMILY MEMBER"/>
    <property type="match status" value="1"/>
</dbReference>
<sequence length="1152" mass="129976">MVPILKTAQVITEKPAMQAPVAHTEIAAKLPTDATSVTHSQRFIDDPLWYKDAVIYQIHVKSYFDANNDGIGDFPGLIQKLDYIAALGVNTIWLLPFYPSPRRDDGYDISEYCGVHADYGSMEDTRRFIAEAHQRGLRVITELVINHTSDQHPWFQRARTAPAGSEERNFYVWSDNDQQYAGTRIIFLDTEKSNWTWDPVANAFFWHRFYSHQPDLNFDNPQVLAAVLEVMTFWLALGIDGLRLDAVPYLIEREGTSNENLAETHAILKLIRAELERKFPGRMLLAEANMWPEDVQQYFGDDDECHMAFHFPLMPRMFMALAQQDRFPMTDILRQTPDIPADCQWAIFLRNHDELTLEMVTDKERDYLWNFYAPDLRARINMGIRRRLAPLLERDRRRIELLNSFLLSMPGTPVIYYGDEIGMGDNVHLGDRDGVRTPMQWTPDRNGGFSRSDPAWLVLPTLMDSLYGYEAINVESQNADPHSLLNWTRRMLEVRKQHRAFGRGKLTLIYPNNRKIFAYLREYDDSDDGGIDETILCVANLSQSAQAVELDLATFAGRIPVEMLGGAAFPPIGRNSYLLTLPPYGFYWFALASEATMPSWYAPTQEPLPEYATLVFRGGVEDILKDPQRTILEKQALPAYLPKRRWYAGKQEKLRAVRIVSAVLLPPSEARPRALPLLLTELETETAAGVDRYMMPLGFIREENVVSALLQQLSLARVRRHRDVGLLTDAFTLDSLPYCIIEQMRVNATLTSAFGEVRFIATAALENIMIADDAVIRRMSTEQSNSSLVIDEKIVLKLLRRLFPGTHPEAEMGRYLTELGYANTPAMLGEVVATDTDGAVRTLMVLQRFIHNKGDAWEWVMDTMARLIQQIISVEAELVPDAATETAPDAMHELTDFSELLGVRLGELHAALARPSENAAFSPQIATATDIDGWKERVGQQLASALDLVTAKSDWPNEDTAREAASLLALRSRLVQLITRLAEAGIGTNLTRIHGDFHLGQVLMGQGDVYIVDFEGEPNRPMQQRREKASPWRDVAGLLRSLDYAAAFADNAGPGDLGAVAMERKRQFLGIFSPLCQSAFLDGYRSALQAADAQLPQATETALIGLFTLEKAAYEVCYEAANRPSWLPVPIHGMLLIAERLLDNITEVNAHD</sequence>
<dbReference type="NCBIfam" id="TIGR02457">
    <property type="entry name" value="TreS_Cterm"/>
    <property type="match status" value="1"/>
</dbReference>
<evidence type="ECO:0000256" key="10">
    <source>
        <dbReference type="ARBA" id="ARBA00022837"/>
    </source>
</evidence>
<evidence type="ECO:0000256" key="7">
    <source>
        <dbReference type="ARBA" id="ARBA00022679"/>
    </source>
</evidence>
<dbReference type="Gene3D" id="2.60.40.1180">
    <property type="entry name" value="Golgi alpha-mannosidase II"/>
    <property type="match status" value="1"/>
</dbReference>
<evidence type="ECO:0000313" key="17">
    <source>
        <dbReference type="EMBL" id="MBB5199549.1"/>
    </source>
</evidence>
<evidence type="ECO:0000256" key="8">
    <source>
        <dbReference type="ARBA" id="ARBA00022723"/>
    </source>
</evidence>
<evidence type="ECO:0000256" key="13">
    <source>
        <dbReference type="ARBA" id="ARBA00031251"/>
    </source>
</evidence>
<dbReference type="InterPro" id="IPR032091">
    <property type="entry name" value="Malt_amylase-like_C"/>
</dbReference>
<comment type="similarity">
    <text evidence="3">Belongs to the aminoglycoside phosphotransferase family.</text>
</comment>
<protein>
    <recommendedName>
        <fullName evidence="6">Maltokinase</fullName>
        <ecNumber evidence="4">2.7.1.175</ecNumber>
        <ecNumber evidence="5">5.4.99.16</ecNumber>
    </recommendedName>
    <alternativeName>
        <fullName evidence="14">Maltose alpha-D-glucosyltransferase</fullName>
    </alternativeName>
    <alternativeName>
        <fullName evidence="13">Maltose-1-phosphate synthase</fullName>
    </alternativeName>
</protein>
<dbReference type="InterPro" id="IPR045857">
    <property type="entry name" value="O16G_dom_2"/>
</dbReference>
<reference evidence="17 18" key="1">
    <citation type="submission" date="2020-08" db="EMBL/GenBank/DDBJ databases">
        <title>Genomic Encyclopedia of Type Strains, Phase IV (KMG-IV): sequencing the most valuable type-strain genomes for metagenomic binning, comparative biology and taxonomic classification.</title>
        <authorList>
            <person name="Goeker M."/>
        </authorList>
    </citation>
    <scope>NUCLEOTIDE SEQUENCE [LARGE SCALE GENOMIC DNA]</scope>
    <source>
        <strain evidence="17 18">DSM 23240</strain>
    </source>
</reference>
<dbReference type="GO" id="GO:0005524">
    <property type="term" value="F:ATP binding"/>
    <property type="evidence" value="ECO:0007669"/>
    <property type="project" value="UniProtKB-KW"/>
</dbReference>
<dbReference type="Gene3D" id="3.90.400.10">
    <property type="entry name" value="Oligo-1,6-glucosidase, Domain 2"/>
    <property type="match status" value="1"/>
</dbReference>
<keyword evidence="11" id="KW-0067">ATP-binding</keyword>
<keyword evidence="17" id="KW-0378">Hydrolase</keyword>
<keyword evidence="12 17" id="KW-0413">Isomerase</keyword>
<dbReference type="SMART" id="SM00642">
    <property type="entry name" value="Aamy"/>
    <property type="match status" value="1"/>
</dbReference>
<dbReference type="EMBL" id="JACHHQ010000002">
    <property type="protein sequence ID" value="MBB5199549.1"/>
    <property type="molecule type" value="Genomic_DNA"/>
</dbReference>
<proteinExistence type="inferred from homology"/>
<comment type="caution">
    <text evidence="17">The sequence shown here is derived from an EMBL/GenBank/DDBJ whole genome shotgun (WGS) entry which is preliminary data.</text>
</comment>
<dbReference type="Proteomes" id="UP000571084">
    <property type="component" value="Unassembled WGS sequence"/>
</dbReference>
<dbReference type="AlphaFoldDB" id="A0A840RSV0"/>
<dbReference type="Gene3D" id="3.20.20.80">
    <property type="entry name" value="Glycosidases"/>
    <property type="match status" value="1"/>
</dbReference>